<dbReference type="Proteomes" id="UP001160334">
    <property type="component" value="Unassembled WGS sequence"/>
</dbReference>
<keyword evidence="2" id="KW-1185">Reference proteome</keyword>
<evidence type="ECO:0000313" key="1">
    <source>
        <dbReference type="EMBL" id="MDH6282835.1"/>
    </source>
</evidence>
<evidence type="ECO:0000313" key="2">
    <source>
        <dbReference type="Proteomes" id="UP001160334"/>
    </source>
</evidence>
<accession>A0ABT6MF25</accession>
<gene>
    <name evidence="1" type="ORF">M2280_004072</name>
</gene>
<dbReference type="EMBL" id="JARXVC010000011">
    <property type="protein sequence ID" value="MDH6282835.1"/>
    <property type="molecule type" value="Genomic_DNA"/>
</dbReference>
<reference evidence="1 2" key="1">
    <citation type="submission" date="2023-04" db="EMBL/GenBank/DDBJ databases">
        <title>Forest soil microbial communities from Buena Vista Peninsula, Colon Province, Panama.</title>
        <authorList>
            <person name="Bouskill N."/>
        </authorList>
    </citation>
    <scope>NUCLEOTIDE SEQUENCE [LARGE SCALE GENOMIC DNA]</scope>
    <source>
        <strain evidence="1 2">CFH S0262</strain>
    </source>
</reference>
<name>A0ABT6MF25_9NOCA</name>
<organism evidence="1 2">
    <name type="scientific">Prescottella agglutinans</name>
    <dbReference type="NCBI Taxonomy" id="1644129"/>
    <lineage>
        <taxon>Bacteria</taxon>
        <taxon>Bacillati</taxon>
        <taxon>Actinomycetota</taxon>
        <taxon>Actinomycetes</taxon>
        <taxon>Mycobacteriales</taxon>
        <taxon>Nocardiaceae</taxon>
        <taxon>Prescottella</taxon>
    </lineage>
</organism>
<proteinExistence type="predicted"/>
<protein>
    <submittedName>
        <fullName evidence="1">Uncharacterized protein</fullName>
    </submittedName>
</protein>
<comment type="caution">
    <text evidence="1">The sequence shown here is derived from an EMBL/GenBank/DDBJ whole genome shotgun (WGS) entry which is preliminary data.</text>
</comment>
<sequence>MVRHSTFDLAHKAAGAKGRVYGLQSGWWVKTASGEPFTVDLTDEEHFPARLPARVERARK</sequence>